<evidence type="ECO:0000313" key="1">
    <source>
        <dbReference type="EMBL" id="BDV31704.1"/>
    </source>
</evidence>
<gene>
    <name evidence="1" type="ORF">Microterr_23640</name>
</gene>
<reference evidence="1 2" key="1">
    <citation type="submission" date="2022-12" db="EMBL/GenBank/DDBJ databases">
        <title>Microbacterium terricola strain KV-448 chromosome, complete genome.</title>
        <authorList>
            <person name="Oshima T."/>
            <person name="Moriya T."/>
            <person name="Bessho Y."/>
        </authorList>
    </citation>
    <scope>NUCLEOTIDE SEQUENCE [LARGE SCALE GENOMIC DNA]</scope>
    <source>
        <strain evidence="1 2">KV-448</strain>
    </source>
</reference>
<name>A0ABM8E182_9MICO</name>
<dbReference type="EMBL" id="AP027141">
    <property type="protein sequence ID" value="BDV31704.1"/>
    <property type="molecule type" value="Genomic_DNA"/>
</dbReference>
<dbReference type="Proteomes" id="UP001317779">
    <property type="component" value="Chromosome"/>
</dbReference>
<keyword evidence="2" id="KW-1185">Reference proteome</keyword>
<accession>A0ABM8E182</accession>
<organism evidence="1 2">
    <name type="scientific">Microbacterium terricola</name>
    <dbReference type="NCBI Taxonomy" id="344163"/>
    <lineage>
        <taxon>Bacteria</taxon>
        <taxon>Bacillati</taxon>
        <taxon>Actinomycetota</taxon>
        <taxon>Actinomycetes</taxon>
        <taxon>Micrococcales</taxon>
        <taxon>Microbacteriaceae</taxon>
        <taxon>Microbacterium</taxon>
    </lineage>
</organism>
<protein>
    <submittedName>
        <fullName evidence="1">Uncharacterized protein</fullName>
    </submittedName>
</protein>
<sequence>MLLDTPAGVTARLGWDPKLPEHDRKRLLAKELLSAKLGIEPRGIIVEREKPTTFGHHTQLFATVDGRELPLQIRTVSFRAATITALAEPGVVLGLDLRDAHPDELTLSDMRRHSHLFDESNIPALTAHWTRVQAIRDADGRGTRVRGEHVRLDTNLAKGWIPDRHVRYQLFDLSRDSWVITLAYVPAPVE</sequence>
<evidence type="ECO:0000313" key="2">
    <source>
        <dbReference type="Proteomes" id="UP001317779"/>
    </source>
</evidence>
<proteinExistence type="predicted"/>